<dbReference type="InterPro" id="IPR050259">
    <property type="entry name" value="SDR"/>
</dbReference>
<dbReference type="PANTHER" id="PTHR42879:SF2">
    <property type="entry name" value="3-OXOACYL-[ACYL-CARRIER-PROTEIN] REDUCTASE FABG"/>
    <property type="match status" value="1"/>
</dbReference>
<accession>A0A1M5P169</accession>
<dbReference type="SUPFAM" id="SSF51735">
    <property type="entry name" value="NAD(P)-binding Rossmann-fold domains"/>
    <property type="match status" value="1"/>
</dbReference>
<evidence type="ECO:0000313" key="4">
    <source>
        <dbReference type="EMBL" id="SHG95566.1"/>
    </source>
</evidence>
<dbReference type="PANTHER" id="PTHR42879">
    <property type="entry name" value="3-OXOACYL-(ACYL-CARRIER-PROTEIN) REDUCTASE"/>
    <property type="match status" value="1"/>
</dbReference>
<dbReference type="PRINTS" id="PR00080">
    <property type="entry name" value="SDRFAMILY"/>
</dbReference>
<dbReference type="Pfam" id="PF00106">
    <property type="entry name" value="adh_short"/>
    <property type="match status" value="1"/>
</dbReference>
<proteinExistence type="inferred from homology"/>
<evidence type="ECO:0000313" key="5">
    <source>
        <dbReference type="Proteomes" id="UP000242520"/>
    </source>
</evidence>
<keyword evidence="2" id="KW-0443">Lipid metabolism</keyword>
<keyword evidence="2" id="KW-0753">Steroid metabolism</keyword>
<evidence type="ECO:0000256" key="1">
    <source>
        <dbReference type="ARBA" id="ARBA00006484"/>
    </source>
</evidence>
<gene>
    <name evidence="4" type="ORF">SAMN02744040_00333</name>
</gene>
<keyword evidence="5" id="KW-1185">Reference proteome</keyword>
<evidence type="ECO:0000256" key="2">
    <source>
        <dbReference type="ARBA" id="ARBA00023221"/>
    </source>
</evidence>
<dbReference type="Gene3D" id="3.40.50.720">
    <property type="entry name" value="NAD(P)-binding Rossmann-like Domain"/>
    <property type="match status" value="1"/>
</dbReference>
<reference evidence="5" key="1">
    <citation type="submission" date="2016-11" db="EMBL/GenBank/DDBJ databases">
        <authorList>
            <person name="Varghese N."/>
            <person name="Submissions S."/>
        </authorList>
    </citation>
    <scope>NUCLEOTIDE SEQUENCE [LARGE SCALE GENOMIC DNA]</scope>
    <source>
        <strain evidence="5">DSM 15285</strain>
    </source>
</reference>
<evidence type="ECO:0008006" key="6">
    <source>
        <dbReference type="Google" id="ProtNLM"/>
    </source>
</evidence>
<dbReference type="STRING" id="1123350.SAMN02744040_00333"/>
<organism evidence="4 5">
    <name type="scientific">Tepidibacter thalassicus DSM 15285</name>
    <dbReference type="NCBI Taxonomy" id="1123350"/>
    <lineage>
        <taxon>Bacteria</taxon>
        <taxon>Bacillati</taxon>
        <taxon>Bacillota</taxon>
        <taxon>Clostridia</taxon>
        <taxon>Peptostreptococcales</taxon>
        <taxon>Peptostreptococcaceae</taxon>
        <taxon>Tepidibacter</taxon>
    </lineage>
</organism>
<dbReference type="AlphaFoldDB" id="A0A1M5P169"/>
<sequence length="238" mass="26915">MKGIVIMKTAIVTGASSGIGFEISKILIKLGYKVYGIGRDFSRNNIKNEYFIPIICDIMNISMLCEKIREIRKNEEIYILVNNAGVGYFGFHEELNPKKIHEMVVINFEAPLIITQLLLRDLKKNSGFIINISSITAKKSSVYGCAYGATKAGLSHFSNSLFDEARKYGLKVITIHPDITKSNFYRNANFQEGDTPESYIKPEEIAMAVEMILNQREGVVITDITLKPQKHMIKRKKL</sequence>
<dbReference type="InterPro" id="IPR036291">
    <property type="entry name" value="NAD(P)-bd_dom_sf"/>
</dbReference>
<dbReference type="InterPro" id="IPR002347">
    <property type="entry name" value="SDR_fam"/>
</dbReference>
<comment type="similarity">
    <text evidence="1 3">Belongs to the short-chain dehydrogenases/reductases (SDR) family.</text>
</comment>
<evidence type="ECO:0000256" key="3">
    <source>
        <dbReference type="RuleBase" id="RU000363"/>
    </source>
</evidence>
<dbReference type="Proteomes" id="UP000242520">
    <property type="component" value="Unassembled WGS sequence"/>
</dbReference>
<protein>
    <recommendedName>
        <fullName evidence="6">Short-chain dehydrogenase</fullName>
    </recommendedName>
</protein>
<dbReference type="CDD" id="cd05233">
    <property type="entry name" value="SDR_c"/>
    <property type="match status" value="1"/>
</dbReference>
<dbReference type="EMBL" id="FQXH01000005">
    <property type="protein sequence ID" value="SHG95566.1"/>
    <property type="molecule type" value="Genomic_DNA"/>
</dbReference>
<dbReference type="GO" id="GO:0008202">
    <property type="term" value="P:steroid metabolic process"/>
    <property type="evidence" value="ECO:0007669"/>
    <property type="project" value="UniProtKB-KW"/>
</dbReference>
<name>A0A1M5P169_9FIRM</name>
<dbReference type="PRINTS" id="PR00081">
    <property type="entry name" value="GDHRDH"/>
</dbReference>